<feature type="region of interest" description="Disordered" evidence="1">
    <location>
        <begin position="1"/>
        <end position="63"/>
    </location>
</feature>
<gene>
    <name evidence="2" type="ordered locus">Deima_1201</name>
</gene>
<feature type="compositionally biased region" description="Basic and acidic residues" evidence="1">
    <location>
        <begin position="1"/>
        <end position="15"/>
    </location>
</feature>
<organism evidence="2 3">
    <name type="scientific">Deinococcus maricopensis (strain DSM 21211 / LMG 22137 / NRRL B-23946 / LB-34)</name>
    <dbReference type="NCBI Taxonomy" id="709986"/>
    <lineage>
        <taxon>Bacteria</taxon>
        <taxon>Thermotogati</taxon>
        <taxon>Deinococcota</taxon>
        <taxon>Deinococci</taxon>
        <taxon>Deinococcales</taxon>
        <taxon>Deinococcaceae</taxon>
        <taxon>Deinococcus</taxon>
    </lineage>
</organism>
<evidence type="ECO:0000313" key="2">
    <source>
        <dbReference type="EMBL" id="ADV66852.1"/>
    </source>
</evidence>
<reference evidence="3" key="2">
    <citation type="submission" date="2011-01" db="EMBL/GenBank/DDBJ databases">
        <title>The complete genome of Deinococcus maricopensis DSM 21211.</title>
        <authorList>
            <consortium name="US DOE Joint Genome Institute (JGI-PGF)"/>
            <person name="Lucas S."/>
            <person name="Copeland A."/>
            <person name="Lapidus A."/>
            <person name="Goodwin L."/>
            <person name="Pitluck S."/>
            <person name="Kyrpides N."/>
            <person name="Mavromatis K."/>
            <person name="Pagani I."/>
            <person name="Ivanova N."/>
            <person name="Ovchinnikova G."/>
            <person name="Zeytun A."/>
            <person name="Detter J.C."/>
            <person name="Han C."/>
            <person name="Land M."/>
            <person name="Hauser L."/>
            <person name="Markowitz V."/>
            <person name="Cheng J.-F."/>
            <person name="Hugenholtz P."/>
            <person name="Woyke T."/>
            <person name="Wu D."/>
            <person name="Pukall R."/>
            <person name="Gehrich-Schroeter G."/>
            <person name="Brambilla E."/>
            <person name="Klenk H.-P."/>
            <person name="Eisen J.A."/>
        </authorList>
    </citation>
    <scope>NUCLEOTIDE SEQUENCE [LARGE SCALE GENOMIC DNA]</scope>
    <source>
        <strain evidence="3">DSM 21211 / LMG 22137 / NRRL B-23946 / LB-34</strain>
    </source>
</reference>
<dbReference type="EMBL" id="CP002454">
    <property type="protein sequence ID" value="ADV66852.1"/>
    <property type="molecule type" value="Genomic_DNA"/>
</dbReference>
<protein>
    <submittedName>
        <fullName evidence="2">Uncharacterized protein</fullName>
    </submittedName>
</protein>
<dbReference type="RefSeq" id="WP_013556357.1">
    <property type="nucleotide sequence ID" value="NC_014958.1"/>
</dbReference>
<dbReference type="HOGENOM" id="CLU_2878420_0_0_0"/>
<dbReference type="KEGG" id="dmr:Deima_1201"/>
<sequence length="63" mass="6725">MTDHDARNDDAKTQDLIDPNGTGEEVDRARGGNGANTAVGDTSRGVLPDEDAVENQEEFRGSH</sequence>
<evidence type="ECO:0000256" key="1">
    <source>
        <dbReference type="SAM" id="MobiDB-lite"/>
    </source>
</evidence>
<reference evidence="2 3" key="1">
    <citation type="journal article" date="2011" name="Stand. Genomic Sci.">
        <title>Complete genome sequence of Deinococcus maricopensis type strain (LB-34).</title>
        <authorList>
            <person name="Pukall R."/>
            <person name="Zeytun A."/>
            <person name="Lucas S."/>
            <person name="Lapidus A."/>
            <person name="Hammon N."/>
            <person name="Deshpande S."/>
            <person name="Nolan M."/>
            <person name="Cheng J.F."/>
            <person name="Pitluck S."/>
            <person name="Liolios K."/>
            <person name="Pagani I."/>
            <person name="Mikhailova N."/>
            <person name="Ivanova N."/>
            <person name="Mavromatis K."/>
            <person name="Pati A."/>
            <person name="Tapia R."/>
            <person name="Han C."/>
            <person name="Goodwin L."/>
            <person name="Chen A."/>
            <person name="Palaniappan K."/>
            <person name="Land M."/>
            <person name="Hauser L."/>
            <person name="Chang Y.J."/>
            <person name="Jeffries C.D."/>
            <person name="Brambilla E.M."/>
            <person name="Rohde M."/>
            <person name="Goker M."/>
            <person name="Detter J.C."/>
            <person name="Woyke T."/>
            <person name="Bristow J."/>
            <person name="Eisen J.A."/>
            <person name="Markowitz V."/>
            <person name="Hugenholtz P."/>
            <person name="Kyrpides N.C."/>
            <person name="Klenk H.P."/>
        </authorList>
    </citation>
    <scope>NUCLEOTIDE SEQUENCE [LARGE SCALE GENOMIC DNA]</scope>
    <source>
        <strain evidence="3">DSM 21211 / LMG 22137 / NRRL B-23946 / LB-34</strain>
    </source>
</reference>
<dbReference type="STRING" id="709986.Deima_1201"/>
<keyword evidence="3" id="KW-1185">Reference proteome</keyword>
<dbReference type="AlphaFoldDB" id="E8U713"/>
<dbReference type="Proteomes" id="UP000008635">
    <property type="component" value="Chromosome"/>
</dbReference>
<proteinExistence type="predicted"/>
<accession>E8U713</accession>
<name>E8U713_DEIML</name>
<evidence type="ECO:0000313" key="3">
    <source>
        <dbReference type="Proteomes" id="UP000008635"/>
    </source>
</evidence>